<dbReference type="Pfam" id="PF11738">
    <property type="entry name" value="DUF3298"/>
    <property type="match status" value="1"/>
</dbReference>
<keyword evidence="3" id="KW-1185">Reference proteome</keyword>
<evidence type="ECO:0000313" key="3">
    <source>
        <dbReference type="Proteomes" id="UP001649381"/>
    </source>
</evidence>
<evidence type="ECO:0000313" key="2">
    <source>
        <dbReference type="EMBL" id="MCF6137305.1"/>
    </source>
</evidence>
<proteinExistence type="predicted"/>
<dbReference type="InterPro" id="IPR037126">
    <property type="entry name" value="PdaC/RsiV-like_sf"/>
</dbReference>
<comment type="caution">
    <text evidence="2">The sequence shown here is derived from an EMBL/GenBank/DDBJ whole genome shotgun (WGS) entry which is preliminary data.</text>
</comment>
<gene>
    <name evidence="2" type="ORF">L2716_06135</name>
</gene>
<dbReference type="Proteomes" id="UP001649381">
    <property type="component" value="Unassembled WGS sequence"/>
</dbReference>
<accession>A0ABS9H0X7</accession>
<evidence type="ECO:0000259" key="1">
    <source>
        <dbReference type="Pfam" id="PF11738"/>
    </source>
</evidence>
<organism evidence="2 3">
    <name type="scientific">Pseudalkalibacillus berkeleyi</name>
    <dbReference type="NCBI Taxonomy" id="1069813"/>
    <lineage>
        <taxon>Bacteria</taxon>
        <taxon>Bacillati</taxon>
        <taxon>Bacillota</taxon>
        <taxon>Bacilli</taxon>
        <taxon>Bacillales</taxon>
        <taxon>Fictibacillaceae</taxon>
        <taxon>Pseudalkalibacillus</taxon>
    </lineage>
</organism>
<protein>
    <submittedName>
        <fullName evidence="2">RsiV family protein</fullName>
    </submittedName>
</protein>
<feature type="domain" description="DUF3298" evidence="1">
    <location>
        <begin position="113"/>
        <end position="182"/>
    </location>
</feature>
<sequence>MYNKYKPVKVITINKEQDYVKLSYPKLVGMKDRKVEEQINQQIRYLVGELVQEGSQPNVTTVDIRYKTEVNRNGVYSVKFILFYFIEHAAHPMEIQKALTFSTLTGHHYLFGELFAPNSYYKTRLTKYVKEFVAKENIQLINEIQTITDQQEYYLTDLDLVLFYQLYEYTPYVYGFLEIPIPLCEVQSMSAEESPIKQLTSRS</sequence>
<dbReference type="InterPro" id="IPR021729">
    <property type="entry name" value="DUF3298"/>
</dbReference>
<dbReference type="EMBL" id="JAKIJS010000001">
    <property type="protein sequence ID" value="MCF6137305.1"/>
    <property type="molecule type" value="Genomic_DNA"/>
</dbReference>
<reference evidence="2 3" key="1">
    <citation type="submission" date="2022-01" db="EMBL/GenBank/DDBJ databases">
        <title>Alkalihalobacillus sp. EGI L200015, a novel bacterium isolated from a salt lake sediment.</title>
        <authorList>
            <person name="Gao L."/>
            <person name="Fang B.-Z."/>
            <person name="Li W.-J."/>
        </authorList>
    </citation>
    <scope>NUCLEOTIDE SEQUENCE [LARGE SCALE GENOMIC DNA]</scope>
    <source>
        <strain evidence="2 3">KCTC 12718</strain>
    </source>
</reference>
<name>A0ABS9H0X7_9BACL</name>
<dbReference type="Gene3D" id="3.30.565.40">
    <property type="entry name" value="Fervidobacterium nodosum Rt17-B1 like"/>
    <property type="match status" value="1"/>
</dbReference>
<dbReference type="RefSeq" id="WP_236332790.1">
    <property type="nucleotide sequence ID" value="NZ_JAKIJS010000001.1"/>
</dbReference>
<dbReference type="Gene3D" id="3.90.640.20">
    <property type="entry name" value="Heat-shock cognate protein, ATPase"/>
    <property type="match status" value="1"/>
</dbReference>